<dbReference type="Pfam" id="PF02666">
    <property type="entry name" value="PS_Dcarbxylase"/>
    <property type="match status" value="2"/>
</dbReference>
<dbReference type="InterPro" id="IPR003817">
    <property type="entry name" value="PS_Dcarbxylase"/>
</dbReference>
<comment type="pathway">
    <text evidence="1">Lipid metabolism.</text>
</comment>
<comment type="pathway">
    <text evidence="12">Phospholipid metabolism; phosphatidylethanolamine biosynthesis; phosphatidylethanolamine from CDP-diacylglycerol: step 2/2.</text>
</comment>
<dbReference type="GO" id="GO:0004609">
    <property type="term" value="F:phosphatidylserine decarboxylase activity"/>
    <property type="evidence" value="ECO:0007669"/>
    <property type="project" value="UniProtKB-UniRule"/>
</dbReference>
<sequence>MRIRPPRGLAPRYLPSAQTQVALTALRLPPRPVSWDGTGSTLIAIRAAPGWRTVRWNSNSANRPPLSPPPPPPPPPPPGPEGETAKEGSGGDSHSSGGEKSFRGKVAQAWSTPTRWYPIPIALGALVLLAVEWRHERRRGREELEVESQGEGGAVVKSKRVDGPWQVRVLGALPLRSLSQLWGYLNGLVLPVWFRPTGFRLYAWIFGCNLDECDEEDLRKFESLGEFFYRELKPGLRPIADAPMVSPADGRVLHYGEIVGERVEQVKGLTYSLQALLGSEGAAVGERKEIPSTPLPESTPSSLWDFFGITSSETSEAESDTASEASEGKPRRKWSWKGLKWPSALRFRKKQKAQVVDDEHFANINDIPYSLSSLMGKRRAAEVQDPSLPEQNEEHDASHPVSDPAHDASVAVKLGKSAARKATDREHDMPQLDPNNKLWFLVVYLAPGDYHRFHSPTAWVVERRRHFTGDLFSVSPYIANRLRDLFVLNERVALLGRWQHGFYSMVPVGATNVGSIRINFDETLRTNTRKLSHPPHTFTEAVYTSASTILQGQPLLPGEEMGGFRLGSTIVLVFEAPKEWKFTVKAGDKVQVGEPIGRFKKPGEKDEEEDAAGRMSRGWRDVEGGAVQSRSRWT</sequence>
<evidence type="ECO:0000256" key="2">
    <source>
        <dbReference type="ARBA" id="ARBA00022516"/>
    </source>
</evidence>
<keyword evidence="6 12" id="KW-0443">Lipid metabolism</keyword>
<feature type="topological domain" description="Mitochondrial matrix" evidence="12">
    <location>
        <begin position="1"/>
        <end position="115"/>
    </location>
</feature>
<comment type="subcellular location">
    <molecule>Phosphatidylserine decarboxylase 1 alpha chain</molecule>
    <subcellularLocation>
        <location evidence="12">Mitochondrion inner membrane</location>
        <topology evidence="12">Peripheral membrane protein</topology>
        <orientation evidence="12">Intermembrane side</orientation>
    </subcellularLocation>
    <text evidence="12">Anchored to the mitochondrial inner membrane through its interaction with the integral membrane beta chain.</text>
</comment>
<feature type="topological domain" description="Mitochondrial intermembrane" evidence="12">
    <location>
        <begin position="135"/>
        <end position="634"/>
    </location>
</feature>
<evidence type="ECO:0000256" key="5">
    <source>
        <dbReference type="ARBA" id="ARBA00022989"/>
    </source>
</evidence>
<dbReference type="UniPathway" id="UPA00558">
    <property type="reaction ID" value="UER00616"/>
</dbReference>
<dbReference type="EC" id="4.1.1.65" evidence="12"/>
<keyword evidence="3 12" id="KW-0812">Transmembrane</keyword>
<keyword evidence="11 12" id="KW-0670">Pyruvate</keyword>
<comment type="catalytic activity">
    <reaction evidence="12">
        <text>a 1,2-diacyl-sn-glycero-3-phospho-L-serine + H(+) = a 1,2-diacyl-sn-glycero-3-phosphoethanolamine + CO2</text>
        <dbReference type="Rhea" id="RHEA:20828"/>
        <dbReference type="ChEBI" id="CHEBI:15378"/>
        <dbReference type="ChEBI" id="CHEBI:16526"/>
        <dbReference type="ChEBI" id="CHEBI:57262"/>
        <dbReference type="ChEBI" id="CHEBI:64612"/>
        <dbReference type="EC" id="4.1.1.65"/>
    </reaction>
</comment>
<comment type="function">
    <text evidence="12">Catalyzes the formation of phosphatidylethanolamine (PtdEtn) from phosphatidylserine (PtdSer). Plays a central role in phospholipid metabolism and in the interorganelle trafficking of phosphatidylserine.</text>
</comment>
<evidence type="ECO:0000256" key="9">
    <source>
        <dbReference type="ARBA" id="ARBA00023239"/>
    </source>
</evidence>
<keyword evidence="2 12" id="KW-0444">Lipid biosynthesis</keyword>
<comment type="similarity">
    <text evidence="12">Belongs to the phosphatidylserine decarboxylase family. PSD-B subfamily. Eukaryotic type I sub-subfamily.</text>
</comment>
<dbReference type="InterPro" id="IPR033177">
    <property type="entry name" value="PSD-B"/>
</dbReference>
<evidence type="ECO:0000256" key="7">
    <source>
        <dbReference type="ARBA" id="ARBA00023136"/>
    </source>
</evidence>
<dbReference type="GO" id="GO:0016540">
    <property type="term" value="P:protein autoprocessing"/>
    <property type="evidence" value="ECO:0007669"/>
    <property type="project" value="UniProtKB-UniRule"/>
</dbReference>
<dbReference type="HAMAP" id="MF_03208">
    <property type="entry name" value="PS_decarb_PSD_B_type1_euk"/>
    <property type="match status" value="1"/>
</dbReference>
<keyword evidence="12" id="KW-0865">Zymogen</keyword>
<dbReference type="OrthoDB" id="4330at2759"/>
<keyword evidence="9 12" id="KW-0456">Lyase</keyword>
<evidence type="ECO:0000256" key="11">
    <source>
        <dbReference type="ARBA" id="ARBA00023317"/>
    </source>
</evidence>
<dbReference type="GO" id="GO:0006646">
    <property type="term" value="P:phosphatidylethanolamine biosynthetic process"/>
    <property type="evidence" value="ECO:0007669"/>
    <property type="project" value="UniProtKB-UniRule"/>
</dbReference>
<organism evidence="14 15">
    <name type="scientific">Saitozyma podzolica</name>
    <dbReference type="NCBI Taxonomy" id="1890683"/>
    <lineage>
        <taxon>Eukaryota</taxon>
        <taxon>Fungi</taxon>
        <taxon>Dikarya</taxon>
        <taxon>Basidiomycota</taxon>
        <taxon>Agaricomycotina</taxon>
        <taxon>Tremellomycetes</taxon>
        <taxon>Tremellales</taxon>
        <taxon>Trimorphomycetaceae</taxon>
        <taxon>Saitozyma</taxon>
    </lineage>
</organism>
<dbReference type="PANTHER" id="PTHR10067:SF6">
    <property type="entry name" value="PHOSPHATIDYLSERINE DECARBOXYLASE PROENZYME, MITOCHONDRIAL"/>
    <property type="match status" value="1"/>
</dbReference>
<comment type="subunit">
    <text evidence="12">Heterodimer of a large membrane-associated beta subunit and a small pyruvoyl-containing alpha subunit.</text>
</comment>
<feature type="active site" description="Charge relay system; for autoendoproteolytic cleavage activity" evidence="12">
    <location>
        <position position="568"/>
    </location>
</feature>
<gene>
    <name evidence="12 14" type="primary">PSD1</name>
    <name evidence="14" type="ORF">EHS25_003055</name>
</gene>
<evidence type="ECO:0000256" key="3">
    <source>
        <dbReference type="ARBA" id="ARBA00022692"/>
    </source>
</evidence>
<keyword evidence="8 12" id="KW-0594">Phospholipid biosynthesis</keyword>
<protein>
    <recommendedName>
        <fullName evidence="12">Phosphatidylserine decarboxylase proenzyme 1, mitochondrial</fullName>
        <ecNumber evidence="12">4.1.1.65</ecNumber>
    </recommendedName>
    <component>
        <recommendedName>
            <fullName evidence="12">Phosphatidylserine decarboxylase 1 beta chain</fullName>
        </recommendedName>
    </component>
    <component>
        <recommendedName>
            <fullName evidence="12">Phosphatidylserine decarboxylase 1 alpha chain</fullName>
        </recommendedName>
    </component>
</protein>
<feature type="region of interest" description="Disordered" evidence="13">
    <location>
        <begin position="595"/>
        <end position="634"/>
    </location>
</feature>
<feature type="site" description="Cleavage (non-hydrolytic); by autocatalysis" evidence="12">
    <location>
        <begin position="567"/>
        <end position="568"/>
    </location>
</feature>
<evidence type="ECO:0000256" key="12">
    <source>
        <dbReference type="HAMAP-Rule" id="MF_03208"/>
    </source>
</evidence>
<feature type="modified residue" description="Pyruvic acid (Ser); by autocatalysis" evidence="12">
    <location>
        <position position="568"/>
    </location>
</feature>
<evidence type="ECO:0000256" key="10">
    <source>
        <dbReference type="ARBA" id="ARBA00023264"/>
    </source>
</evidence>
<proteinExistence type="inferred from homology"/>
<dbReference type="InterPro" id="IPR033661">
    <property type="entry name" value="PSD_type1_euk"/>
</dbReference>
<evidence type="ECO:0000256" key="8">
    <source>
        <dbReference type="ARBA" id="ARBA00023209"/>
    </source>
</evidence>
<feature type="active site" description="Charge relay system; for autoendoproteolytic cleavage activity" evidence="12">
    <location>
        <position position="454"/>
    </location>
</feature>
<keyword evidence="10 12" id="KW-1208">Phospholipid metabolism</keyword>
<keyword evidence="15" id="KW-1185">Reference proteome</keyword>
<comment type="subcellular location">
    <molecule>Phosphatidylserine decarboxylase 1 beta chain</molecule>
    <subcellularLocation>
        <location evidence="12">Mitochondrion inner membrane</location>
        <topology evidence="12">Single-pass membrane protein</topology>
        <orientation evidence="12">Intermembrane side</orientation>
    </subcellularLocation>
</comment>
<feature type="region of interest" description="Disordered" evidence="13">
    <location>
        <begin position="378"/>
        <end position="404"/>
    </location>
</feature>
<evidence type="ECO:0000256" key="1">
    <source>
        <dbReference type="ARBA" id="ARBA00005189"/>
    </source>
</evidence>
<name>A0A427YCZ0_9TREE</name>
<feature type="active site" description="Schiff-base intermediate with substrate; via pyruvic acid; for decarboxylase activity" evidence="12">
    <location>
        <position position="568"/>
    </location>
</feature>
<evidence type="ECO:0000256" key="13">
    <source>
        <dbReference type="SAM" id="MobiDB-lite"/>
    </source>
</evidence>
<keyword evidence="12" id="KW-0999">Mitochondrion inner membrane</keyword>
<keyword evidence="4 12" id="KW-0210">Decarboxylase</keyword>
<dbReference type="EMBL" id="RSCD01000016">
    <property type="protein sequence ID" value="RSH88827.1"/>
    <property type="molecule type" value="Genomic_DNA"/>
</dbReference>
<reference evidence="14 15" key="1">
    <citation type="submission" date="2018-11" db="EMBL/GenBank/DDBJ databases">
        <title>Genome sequence of Saitozyma podzolica DSM 27192.</title>
        <authorList>
            <person name="Aliyu H."/>
            <person name="Gorte O."/>
            <person name="Ochsenreither K."/>
        </authorList>
    </citation>
    <scope>NUCLEOTIDE SEQUENCE [LARGE SCALE GENOMIC DNA]</scope>
    <source>
        <strain evidence="14 15">DSM 27192</strain>
    </source>
</reference>
<comment type="cofactor">
    <cofactor evidence="12">
        <name>pyruvate</name>
        <dbReference type="ChEBI" id="CHEBI:15361"/>
    </cofactor>
    <text evidence="12">Binds 1 pyruvoyl group covalently per subunit.</text>
</comment>
<evidence type="ECO:0000313" key="14">
    <source>
        <dbReference type="EMBL" id="RSH88827.1"/>
    </source>
</evidence>
<dbReference type="PANTHER" id="PTHR10067">
    <property type="entry name" value="PHOSPHATIDYLSERINE DECARBOXYLASE"/>
    <property type="match status" value="1"/>
</dbReference>
<evidence type="ECO:0000256" key="6">
    <source>
        <dbReference type="ARBA" id="ARBA00023098"/>
    </source>
</evidence>
<feature type="region of interest" description="Disordered" evidence="13">
    <location>
        <begin position="56"/>
        <end position="105"/>
    </location>
</feature>
<evidence type="ECO:0000256" key="4">
    <source>
        <dbReference type="ARBA" id="ARBA00022793"/>
    </source>
</evidence>
<dbReference type="STRING" id="1890683.A0A427YCZ0"/>
<feature type="chain" id="PRO_5023502924" description="Phosphatidylserine decarboxylase 1 alpha chain" evidence="12">
    <location>
        <begin position="568"/>
        <end position="634"/>
    </location>
</feature>
<keyword evidence="7 12" id="KW-0472">Membrane</keyword>
<dbReference type="SUPFAM" id="SSF101447">
    <property type="entry name" value="Formin homology 2 domain (FH2 domain)"/>
    <property type="match status" value="1"/>
</dbReference>
<evidence type="ECO:0000313" key="15">
    <source>
        <dbReference type="Proteomes" id="UP000279259"/>
    </source>
</evidence>
<dbReference type="AlphaFoldDB" id="A0A427YCZ0"/>
<keyword evidence="5 12" id="KW-1133">Transmembrane helix</keyword>
<accession>A0A427YCZ0</accession>
<feature type="active site" description="Charge relay system; for autoendoproteolytic cleavage activity" evidence="12">
    <location>
        <position position="249"/>
    </location>
</feature>
<dbReference type="GO" id="GO:0005743">
    <property type="term" value="C:mitochondrial inner membrane"/>
    <property type="evidence" value="ECO:0007669"/>
    <property type="project" value="UniProtKB-SubCell"/>
</dbReference>
<comment type="PTM">
    <text evidence="12">Is synthesized initially as an inactive proenzyme. Formation of the active enzyme involves a self-maturation process in which the active site pyruvoyl group is generated from an internal serine residue via an autocatalytic post-translational modification. Two non-identical subunits are generated from the proenzyme in this reaction, and the pyruvate is formed at the N-terminus of the alpha chain, which is derived from the carboxyl end of the proenzyme. The autoendoproteolytic cleavage occurs by a canonical serine protease mechanism, in which the side chain hydroxyl group of the serine supplies its oxygen atom to form the C-terminus of the beta chain, while the remainder of the serine residue undergoes an oxidative deamination to produce ammonia and the pyruvoyl prosthetic group on the alpha chain. During this reaction, the Ser that is part of the protease active site of the proenzyme becomes the pyruvoyl prosthetic group, which constitutes an essential element of the active site of the mature decarboxylase.</text>
</comment>
<feature type="region of interest" description="Disordered" evidence="13">
    <location>
        <begin position="314"/>
        <end position="333"/>
    </location>
</feature>
<comment type="caution">
    <text evidence="14">The sequence shown here is derived from an EMBL/GenBank/DDBJ whole genome shotgun (WGS) entry which is preliminary data.</text>
</comment>
<keyword evidence="12" id="KW-0496">Mitochondrion</keyword>
<dbReference type="NCBIfam" id="TIGR00163">
    <property type="entry name" value="PS_decarb"/>
    <property type="match status" value="1"/>
</dbReference>
<feature type="compositionally biased region" description="Pro residues" evidence="13">
    <location>
        <begin position="65"/>
        <end position="80"/>
    </location>
</feature>
<feature type="chain" id="PRO_5023502925" description="Phosphatidylserine decarboxylase 1 beta chain" evidence="12">
    <location>
        <begin position="1"/>
        <end position="567"/>
    </location>
</feature>
<dbReference type="Proteomes" id="UP000279259">
    <property type="component" value="Unassembled WGS sequence"/>
</dbReference>